<accession>A0A2P2NPM1</accession>
<sequence length="20" mass="2399">MSVTLHYCDLLPEFDINFQL</sequence>
<name>A0A2P2NPM1_RHIMU</name>
<reference evidence="1" key="1">
    <citation type="submission" date="2018-02" db="EMBL/GenBank/DDBJ databases">
        <title>Rhizophora mucronata_Transcriptome.</title>
        <authorList>
            <person name="Meera S.P."/>
            <person name="Sreeshan A."/>
            <person name="Augustine A."/>
        </authorList>
    </citation>
    <scope>NUCLEOTIDE SEQUENCE</scope>
    <source>
        <tissue evidence="1">Leaf</tissue>
    </source>
</reference>
<organism evidence="1">
    <name type="scientific">Rhizophora mucronata</name>
    <name type="common">Asiatic mangrove</name>
    <dbReference type="NCBI Taxonomy" id="61149"/>
    <lineage>
        <taxon>Eukaryota</taxon>
        <taxon>Viridiplantae</taxon>
        <taxon>Streptophyta</taxon>
        <taxon>Embryophyta</taxon>
        <taxon>Tracheophyta</taxon>
        <taxon>Spermatophyta</taxon>
        <taxon>Magnoliopsida</taxon>
        <taxon>eudicotyledons</taxon>
        <taxon>Gunneridae</taxon>
        <taxon>Pentapetalae</taxon>
        <taxon>rosids</taxon>
        <taxon>fabids</taxon>
        <taxon>Malpighiales</taxon>
        <taxon>Rhizophoraceae</taxon>
        <taxon>Rhizophora</taxon>
    </lineage>
</organism>
<proteinExistence type="predicted"/>
<protein>
    <submittedName>
        <fullName evidence="1">Uncharacterized protein</fullName>
    </submittedName>
</protein>
<dbReference type="EMBL" id="GGEC01063963">
    <property type="protein sequence ID" value="MBX44447.1"/>
    <property type="molecule type" value="Transcribed_RNA"/>
</dbReference>
<dbReference type="AlphaFoldDB" id="A0A2P2NPM1"/>
<evidence type="ECO:0000313" key="1">
    <source>
        <dbReference type="EMBL" id="MBX44447.1"/>
    </source>
</evidence>